<proteinExistence type="inferred from homology"/>
<dbReference type="PANTHER" id="PTHR16036">
    <property type="entry name" value="ANKYRIN REPEAT AND ZINC FINGER DOMAIN-CONTAINING PROTEIN 1"/>
    <property type="match status" value="1"/>
</dbReference>
<feature type="region of interest" description="Disordered" evidence="11">
    <location>
        <begin position="542"/>
        <end position="572"/>
    </location>
</feature>
<dbReference type="OMA" id="AQKTIHR"/>
<organism evidence="13 14">
    <name type="scientific">Diutina rugosa</name>
    <name type="common">Yeast</name>
    <name type="synonym">Candida rugosa</name>
    <dbReference type="NCBI Taxonomy" id="5481"/>
    <lineage>
        <taxon>Eukaryota</taxon>
        <taxon>Fungi</taxon>
        <taxon>Dikarya</taxon>
        <taxon>Ascomycota</taxon>
        <taxon>Saccharomycotina</taxon>
        <taxon>Pichiomycetes</taxon>
        <taxon>Debaryomycetaceae</taxon>
        <taxon>Diutina</taxon>
    </lineage>
</organism>
<dbReference type="GO" id="GO:0016787">
    <property type="term" value="F:hydrolase activity"/>
    <property type="evidence" value="ECO:0007669"/>
    <property type="project" value="UniProtKB-KW"/>
</dbReference>
<evidence type="ECO:0000256" key="3">
    <source>
        <dbReference type="ARBA" id="ARBA00022490"/>
    </source>
</evidence>
<keyword evidence="6 10" id="KW-0255">Endonuclease</keyword>
<keyword evidence="4 10" id="KW-0540">Nuclease</keyword>
<keyword evidence="7 10" id="KW-0378">Hydrolase</keyword>
<feature type="region of interest" description="Disordered" evidence="11">
    <location>
        <begin position="341"/>
        <end position="369"/>
    </location>
</feature>
<dbReference type="AlphaFoldDB" id="A0A642URF8"/>
<evidence type="ECO:0000256" key="7">
    <source>
        <dbReference type="ARBA" id="ARBA00022801"/>
    </source>
</evidence>
<dbReference type="RefSeq" id="XP_034013052.1">
    <property type="nucleotide sequence ID" value="XM_034154747.1"/>
</dbReference>
<comment type="caution">
    <text evidence="13">The sequence shown here is derived from an EMBL/GenBank/DDBJ whole genome shotgun (WGS) entry which is preliminary data.</text>
</comment>
<dbReference type="GO" id="GO:0004519">
    <property type="term" value="F:endonuclease activity"/>
    <property type="evidence" value="ECO:0007669"/>
    <property type="project" value="UniProtKB-KW"/>
</dbReference>
<comment type="similarity">
    <text evidence="2 10">Belongs to the ANKZF1/VMS1 family.</text>
</comment>
<keyword evidence="9" id="KW-0175">Coiled coil</keyword>
<evidence type="ECO:0000256" key="2">
    <source>
        <dbReference type="ARBA" id="ARBA00009262"/>
    </source>
</evidence>
<dbReference type="GeneID" id="54780780"/>
<feature type="active site" evidence="10">
    <location>
        <position position="237"/>
    </location>
</feature>
<dbReference type="InterPro" id="IPR047139">
    <property type="entry name" value="ANKZ1/VMS1"/>
</dbReference>
<gene>
    <name evidence="13" type="ORF">DIURU_002129</name>
</gene>
<dbReference type="Pfam" id="PF18826">
    <property type="entry name" value="bVLRF1"/>
    <property type="match status" value="1"/>
</dbReference>
<dbReference type="PANTHER" id="PTHR16036:SF2">
    <property type="entry name" value="TRNA ENDONUCLEASE ANKZF1"/>
    <property type="match status" value="1"/>
</dbReference>
<keyword evidence="3 10" id="KW-0963">Cytoplasm</keyword>
<dbReference type="PROSITE" id="PS52044">
    <property type="entry name" value="VLRF1"/>
    <property type="match status" value="1"/>
</dbReference>
<evidence type="ECO:0000256" key="5">
    <source>
        <dbReference type="ARBA" id="ARBA00022737"/>
    </source>
</evidence>
<evidence type="ECO:0000313" key="13">
    <source>
        <dbReference type="EMBL" id="KAA8903907.1"/>
    </source>
</evidence>
<name>A0A642URF8_DIURU</name>
<evidence type="ECO:0000256" key="1">
    <source>
        <dbReference type="ARBA" id="ARBA00004496"/>
    </source>
</evidence>
<dbReference type="VEuPathDB" id="FungiDB:DIURU_002129"/>
<feature type="domain" description="VLRF1" evidence="12">
    <location>
        <begin position="173"/>
        <end position="335"/>
    </location>
</feature>
<dbReference type="SUPFAM" id="SSF48403">
    <property type="entry name" value="Ankyrin repeat"/>
    <property type="match status" value="1"/>
</dbReference>
<dbReference type="InterPro" id="IPR036770">
    <property type="entry name" value="Ankyrin_rpt-contain_sf"/>
</dbReference>
<keyword evidence="5" id="KW-0677">Repeat</keyword>
<comment type="subcellular location">
    <subcellularLocation>
        <location evidence="1">Cytoplasm</location>
    </subcellularLocation>
</comment>
<evidence type="ECO:0000256" key="10">
    <source>
        <dbReference type="PROSITE-ProRule" id="PRU01389"/>
    </source>
</evidence>
<evidence type="ECO:0000256" key="11">
    <source>
        <dbReference type="SAM" id="MobiDB-lite"/>
    </source>
</evidence>
<dbReference type="GO" id="GO:0005737">
    <property type="term" value="C:cytoplasm"/>
    <property type="evidence" value="ECO:0007669"/>
    <property type="project" value="UniProtKB-SubCell"/>
</dbReference>
<dbReference type="Proteomes" id="UP000449547">
    <property type="component" value="Unassembled WGS sequence"/>
</dbReference>
<comment type="domain">
    <text evidence="10">The VLRF1 domain mediates binding to the 60S ribosomal subunit.</text>
</comment>
<evidence type="ECO:0000313" key="14">
    <source>
        <dbReference type="Proteomes" id="UP000449547"/>
    </source>
</evidence>
<evidence type="ECO:0000256" key="9">
    <source>
        <dbReference type="ARBA" id="ARBA00023054"/>
    </source>
</evidence>
<accession>A0A642URF8</accession>
<protein>
    <recommendedName>
        <fullName evidence="12">VLRF1 domain-containing protein</fullName>
    </recommendedName>
</protein>
<dbReference type="EMBL" id="SWFT01000065">
    <property type="protein sequence ID" value="KAA8903907.1"/>
    <property type="molecule type" value="Genomic_DNA"/>
</dbReference>
<feature type="region of interest" description="Disordered" evidence="11">
    <location>
        <begin position="229"/>
        <end position="252"/>
    </location>
</feature>
<evidence type="ECO:0000256" key="6">
    <source>
        <dbReference type="ARBA" id="ARBA00022759"/>
    </source>
</evidence>
<evidence type="ECO:0000259" key="12">
    <source>
        <dbReference type="PROSITE" id="PS52044"/>
    </source>
</evidence>
<evidence type="ECO:0000256" key="4">
    <source>
        <dbReference type="ARBA" id="ARBA00022722"/>
    </source>
</evidence>
<reference evidence="13 14" key="1">
    <citation type="submission" date="2019-07" db="EMBL/GenBank/DDBJ databases">
        <title>Genome assembly of two rare yeast pathogens: Diutina rugosa and Trichomonascus ciferrii.</title>
        <authorList>
            <person name="Mixao V."/>
            <person name="Saus E."/>
            <person name="Hansen A."/>
            <person name="Lass-Flor C."/>
            <person name="Gabaldon T."/>
        </authorList>
    </citation>
    <scope>NUCLEOTIDE SEQUENCE [LARGE SCALE GENOMIC DNA]</scope>
    <source>
        <strain evidence="13 14">CBS 613</strain>
    </source>
</reference>
<dbReference type="InterPro" id="IPR041175">
    <property type="entry name" value="VLRF1/Vms1"/>
</dbReference>
<keyword evidence="8" id="KW-0040">ANK repeat</keyword>
<evidence type="ECO:0000256" key="8">
    <source>
        <dbReference type="ARBA" id="ARBA00023043"/>
    </source>
</evidence>
<sequence>MRRYIYDLDEATLSKWKLLQFDSNTLEVKSNTVAKFGHENFSSPKHDMEYYHSDCYRFNLKRKVLGLPELTEDEFNDLIENESIESLSGSESESEGEAEVDRVELAIAKLSANHHDEEVSEVSHLASKTPFIMFTDPELEKDEALAIYKANFSPKQLDDPKRALAEFSAKPIKDGKSAVFMIGGGHFAGAIINHKLKDIKGMTPSSQKESKQEMLVDVLKSKTFHRYTVRKKQGGSQSSSDNARGKANSAGSSIRRYNEQALIKEIRELLVEWKDDLDECHSIYLRANGASNRKILVFEDGVLRPGDERIRNFPFTTRRATKSELKRAWTILSYTHLVNTPKVSQKKDPAPDKSQSPTPLRTAPDSVEDTQSKELVQLLRKQKAPKLLAYLKSNQLDVNTFRFSPEKQYVHYPTLLHYAASNNLTHMVYTLLVNLSADPTIKNLQGKTAAEICTSATHDMFRVARDKLGEAKWNWDTANVGQPISREELEKEKRSEQDRVKQEKQQAIKESIAVKTELEMKKPTIRSSGKLTGSYTKVDELSGLSEAQRMSLMREQRARAAEERIRKSQQSR</sequence>
<feature type="compositionally biased region" description="Basic and acidic residues" evidence="11">
    <location>
        <begin position="552"/>
        <end position="566"/>
    </location>
</feature>
<dbReference type="OrthoDB" id="429841at2759"/>
<keyword evidence="14" id="KW-1185">Reference proteome</keyword>
<dbReference type="GO" id="GO:0036503">
    <property type="term" value="P:ERAD pathway"/>
    <property type="evidence" value="ECO:0007669"/>
    <property type="project" value="TreeGrafter"/>
</dbReference>
<dbReference type="Gene3D" id="1.25.40.20">
    <property type="entry name" value="Ankyrin repeat-containing domain"/>
    <property type="match status" value="1"/>
</dbReference>